<name>A0A011U1J6_9HYPH</name>
<protein>
    <recommendedName>
        <fullName evidence="2">YCII-related domain-containing protein</fullName>
    </recommendedName>
</protein>
<dbReference type="PANTHER" id="PTHR33606:SF3">
    <property type="entry name" value="PROTEIN YCII"/>
    <property type="match status" value="1"/>
</dbReference>
<accession>A0A011U1J6</accession>
<dbReference type="Pfam" id="PF03795">
    <property type="entry name" value="YCII"/>
    <property type="match status" value="1"/>
</dbReference>
<comment type="similarity">
    <text evidence="1">Belongs to the YciI family.</text>
</comment>
<dbReference type="OrthoDB" id="2293521at2"/>
<dbReference type="HOGENOM" id="CLU_110355_3_1_5"/>
<dbReference type="PATRIC" id="fig|69279.3.peg.15"/>
<gene>
    <name evidence="3" type="ORF">BG36_00070</name>
    <name evidence="4" type="ORF">DES43_10314</name>
</gene>
<dbReference type="Proteomes" id="UP000294958">
    <property type="component" value="Unassembled WGS sequence"/>
</dbReference>
<evidence type="ECO:0000313" key="6">
    <source>
        <dbReference type="Proteomes" id="UP000294958"/>
    </source>
</evidence>
<evidence type="ECO:0000313" key="3">
    <source>
        <dbReference type="EMBL" id="EXL10297.1"/>
    </source>
</evidence>
<dbReference type="PANTHER" id="PTHR33606">
    <property type="entry name" value="PROTEIN YCII"/>
    <property type="match status" value="1"/>
</dbReference>
<dbReference type="EMBL" id="JENY01000001">
    <property type="protein sequence ID" value="EXL10297.1"/>
    <property type="molecule type" value="Genomic_DNA"/>
</dbReference>
<dbReference type="SUPFAM" id="SSF54909">
    <property type="entry name" value="Dimeric alpha+beta barrel"/>
    <property type="match status" value="1"/>
</dbReference>
<evidence type="ECO:0000256" key="1">
    <source>
        <dbReference type="ARBA" id="ARBA00007689"/>
    </source>
</evidence>
<proteinExistence type="inferred from homology"/>
<dbReference type="RefSeq" id="WP_035021807.1">
    <property type="nucleotide sequence ID" value="NZ_KK073877.1"/>
</dbReference>
<dbReference type="STRING" id="69279.BG36_00070"/>
<evidence type="ECO:0000313" key="5">
    <source>
        <dbReference type="Proteomes" id="UP000019849"/>
    </source>
</evidence>
<reference evidence="3 5" key="1">
    <citation type="submission" date="2014-02" db="EMBL/GenBank/DDBJ databases">
        <title>Aquamicrobium defluvii Genome sequencing.</title>
        <authorList>
            <person name="Wang X."/>
        </authorList>
    </citation>
    <scope>NUCLEOTIDE SEQUENCE [LARGE SCALE GENOMIC DNA]</scope>
    <source>
        <strain evidence="3 5">W13Z1</strain>
    </source>
</reference>
<dbReference type="InterPro" id="IPR011008">
    <property type="entry name" value="Dimeric_a/b-barrel"/>
</dbReference>
<evidence type="ECO:0000313" key="4">
    <source>
        <dbReference type="EMBL" id="TDR37089.1"/>
    </source>
</evidence>
<dbReference type="NCBIfam" id="NF009502">
    <property type="entry name" value="PRK12863.1-1"/>
    <property type="match status" value="1"/>
</dbReference>
<dbReference type="Gene3D" id="3.30.70.1060">
    <property type="entry name" value="Dimeric alpha+beta barrel"/>
    <property type="match status" value="1"/>
</dbReference>
<dbReference type="InterPro" id="IPR051807">
    <property type="entry name" value="Sec-metab_biosynth-assoc"/>
</dbReference>
<comment type="caution">
    <text evidence="3">The sequence shown here is derived from an EMBL/GenBank/DDBJ whole genome shotgun (WGS) entry which is preliminary data.</text>
</comment>
<sequence length="97" mass="10495">MLFALICKDRPGALQVRLDTRPAHLAWLQGLSETKKVAFAGPFLNDDGKPEGSLVVIEADDRAEAEALAAGDPYAEAGLFESVEVRCWNWVVNKPAG</sequence>
<reference evidence="4 6" key="2">
    <citation type="submission" date="2019-03" db="EMBL/GenBank/DDBJ databases">
        <title>Genomic Encyclopedia of Type Strains, Phase IV (KMG-IV): sequencing the most valuable type-strain genomes for metagenomic binning, comparative biology and taxonomic classification.</title>
        <authorList>
            <person name="Goeker M."/>
        </authorList>
    </citation>
    <scope>NUCLEOTIDE SEQUENCE [LARGE SCALE GENOMIC DNA]</scope>
    <source>
        <strain evidence="4 6">DSM 11603</strain>
    </source>
</reference>
<dbReference type="AlphaFoldDB" id="A0A011U1J6"/>
<dbReference type="EMBL" id="SNZF01000003">
    <property type="protein sequence ID" value="TDR37089.1"/>
    <property type="molecule type" value="Genomic_DNA"/>
</dbReference>
<evidence type="ECO:0000259" key="2">
    <source>
        <dbReference type="Pfam" id="PF03795"/>
    </source>
</evidence>
<organism evidence="3 5">
    <name type="scientific">Aquamicrobium defluvii</name>
    <dbReference type="NCBI Taxonomy" id="69279"/>
    <lineage>
        <taxon>Bacteria</taxon>
        <taxon>Pseudomonadati</taxon>
        <taxon>Pseudomonadota</taxon>
        <taxon>Alphaproteobacteria</taxon>
        <taxon>Hyphomicrobiales</taxon>
        <taxon>Phyllobacteriaceae</taxon>
        <taxon>Aquamicrobium</taxon>
    </lineage>
</organism>
<keyword evidence="6" id="KW-1185">Reference proteome</keyword>
<dbReference type="eggNOG" id="COG2350">
    <property type="taxonomic scope" value="Bacteria"/>
</dbReference>
<feature type="domain" description="YCII-related" evidence="2">
    <location>
        <begin position="1"/>
        <end position="89"/>
    </location>
</feature>
<dbReference type="Proteomes" id="UP000019849">
    <property type="component" value="Unassembled WGS sequence"/>
</dbReference>
<dbReference type="InterPro" id="IPR005545">
    <property type="entry name" value="YCII"/>
</dbReference>